<dbReference type="Pfam" id="PF00777">
    <property type="entry name" value="Glyco_transf_29"/>
    <property type="match status" value="1"/>
</dbReference>
<evidence type="ECO:0000256" key="8">
    <source>
        <dbReference type="ARBA" id="ARBA00023180"/>
    </source>
</evidence>
<keyword evidence="6 9" id="KW-1133">Transmembrane helix</keyword>
<dbReference type="InterPro" id="IPR001675">
    <property type="entry name" value="Glyco_trans_29"/>
</dbReference>
<evidence type="ECO:0000256" key="9">
    <source>
        <dbReference type="SAM" id="Phobius"/>
    </source>
</evidence>
<dbReference type="Proteomes" id="UP000248795">
    <property type="component" value="Unassembled WGS sequence"/>
</dbReference>
<feature type="transmembrane region" description="Helical" evidence="9">
    <location>
        <begin position="89"/>
        <end position="106"/>
    </location>
</feature>
<evidence type="ECO:0000256" key="7">
    <source>
        <dbReference type="ARBA" id="ARBA00023136"/>
    </source>
</evidence>
<evidence type="ECO:0000256" key="1">
    <source>
        <dbReference type="ARBA" id="ARBA00004167"/>
    </source>
</evidence>
<dbReference type="EMBL" id="QKVK01000002">
    <property type="protein sequence ID" value="PZF78063.1"/>
    <property type="molecule type" value="Genomic_DNA"/>
</dbReference>
<organism evidence="10 11">
    <name type="scientific">Aestuariivirga litoralis</name>
    <dbReference type="NCBI Taxonomy" id="2650924"/>
    <lineage>
        <taxon>Bacteria</taxon>
        <taxon>Pseudomonadati</taxon>
        <taxon>Pseudomonadota</taxon>
        <taxon>Alphaproteobacteria</taxon>
        <taxon>Hyphomicrobiales</taxon>
        <taxon>Aestuariivirgaceae</taxon>
        <taxon>Aestuariivirga</taxon>
    </lineage>
</organism>
<keyword evidence="3" id="KW-0328">Glycosyltransferase</keyword>
<dbReference type="GO" id="GO:0016020">
    <property type="term" value="C:membrane"/>
    <property type="evidence" value="ECO:0007669"/>
    <property type="project" value="UniProtKB-SubCell"/>
</dbReference>
<dbReference type="InterPro" id="IPR038578">
    <property type="entry name" value="GT29-like_sf"/>
</dbReference>
<comment type="caution">
    <text evidence="10">The sequence shown here is derived from an EMBL/GenBank/DDBJ whole genome shotgun (WGS) entry which is preliminary data.</text>
</comment>
<dbReference type="Gene3D" id="3.90.1480.20">
    <property type="entry name" value="Glycosyl transferase family 29"/>
    <property type="match status" value="1"/>
</dbReference>
<evidence type="ECO:0000256" key="2">
    <source>
        <dbReference type="ARBA" id="ARBA00004308"/>
    </source>
</evidence>
<dbReference type="GO" id="GO:0012505">
    <property type="term" value="C:endomembrane system"/>
    <property type="evidence" value="ECO:0007669"/>
    <property type="project" value="UniProtKB-SubCell"/>
</dbReference>
<dbReference type="AlphaFoldDB" id="A0A2W2CCW7"/>
<dbReference type="RefSeq" id="WP_111196987.1">
    <property type="nucleotide sequence ID" value="NZ_QKVK01000002.1"/>
</dbReference>
<evidence type="ECO:0000313" key="10">
    <source>
        <dbReference type="EMBL" id="PZF78063.1"/>
    </source>
</evidence>
<accession>A0A2W2CCW7</accession>
<keyword evidence="5 9" id="KW-0812">Transmembrane</keyword>
<comment type="subcellular location">
    <subcellularLocation>
        <location evidence="2">Endomembrane system</location>
    </subcellularLocation>
    <subcellularLocation>
        <location evidence="1">Membrane</location>
        <topology evidence="1">Single-pass membrane protein</topology>
    </subcellularLocation>
</comment>
<keyword evidence="8" id="KW-0325">Glycoprotein</keyword>
<evidence type="ECO:0000256" key="5">
    <source>
        <dbReference type="ARBA" id="ARBA00022692"/>
    </source>
</evidence>
<name>A0A2W2CCW7_9HYPH</name>
<proteinExistence type="predicted"/>
<keyword evidence="11" id="KW-1185">Reference proteome</keyword>
<gene>
    <name evidence="10" type="ORF">DK847_06470</name>
</gene>
<sequence length="193" mass="21224">MTMRSTLARRVSGRSVALVGNARSLSTLSHGQEIDSCELVIRLNTAPNQKTGSHGARTSWIASSTLLSPRRLQALKPERLIWMSPRRRALALLAYGALLPMSFYPSEWWHILAARLGGARPSTGAMVIDLILRLGGFSELRLFGFDFFESGSLSQRGLTSPPPHDFDREREYVSELLQSEPRISLVSGATGCA</sequence>
<keyword evidence="4" id="KW-0808">Transferase</keyword>
<dbReference type="GO" id="GO:0008373">
    <property type="term" value="F:sialyltransferase activity"/>
    <property type="evidence" value="ECO:0007669"/>
    <property type="project" value="InterPro"/>
</dbReference>
<keyword evidence="7 9" id="KW-0472">Membrane</keyword>
<reference evidence="11" key="1">
    <citation type="submission" date="2018-06" db="EMBL/GenBank/DDBJ databases">
        <title>Aestuariibacter litoralis strain KCTC 52945T.</title>
        <authorList>
            <person name="Li X."/>
            <person name="Salam N."/>
            <person name="Li J.-L."/>
            <person name="Chen Y.-M."/>
            <person name="Yang Z.-W."/>
            <person name="Zhang L.-Y."/>
            <person name="Han M.-X."/>
            <person name="Xiao M."/>
            <person name="Li W.-J."/>
        </authorList>
    </citation>
    <scope>NUCLEOTIDE SEQUENCE [LARGE SCALE GENOMIC DNA]</scope>
    <source>
        <strain evidence="11">KCTC 52945</strain>
    </source>
</reference>
<evidence type="ECO:0000256" key="4">
    <source>
        <dbReference type="ARBA" id="ARBA00022679"/>
    </source>
</evidence>
<evidence type="ECO:0000313" key="11">
    <source>
        <dbReference type="Proteomes" id="UP000248795"/>
    </source>
</evidence>
<evidence type="ECO:0000256" key="3">
    <source>
        <dbReference type="ARBA" id="ARBA00022676"/>
    </source>
</evidence>
<evidence type="ECO:0000256" key="6">
    <source>
        <dbReference type="ARBA" id="ARBA00022989"/>
    </source>
</evidence>
<protein>
    <submittedName>
        <fullName evidence="10">Uncharacterized protein</fullName>
    </submittedName>
</protein>